<organism evidence="6 7">
    <name type="scientific">Glaciimonas soli</name>
    <dbReference type="NCBI Taxonomy" id="2590999"/>
    <lineage>
        <taxon>Bacteria</taxon>
        <taxon>Pseudomonadati</taxon>
        <taxon>Pseudomonadota</taxon>
        <taxon>Betaproteobacteria</taxon>
        <taxon>Burkholderiales</taxon>
        <taxon>Oxalobacteraceae</taxon>
        <taxon>Glaciimonas</taxon>
    </lineage>
</organism>
<dbReference type="InterPro" id="IPR036388">
    <property type="entry name" value="WH-like_DNA-bd_sf"/>
</dbReference>
<gene>
    <name evidence="6" type="ORF">GEV47_02795</name>
</gene>
<evidence type="ECO:0000256" key="4">
    <source>
        <dbReference type="ARBA" id="ARBA00023163"/>
    </source>
</evidence>
<proteinExistence type="predicted"/>
<dbReference type="Gene3D" id="3.30.750.70">
    <property type="entry name" value="4-hydroxybutyrate coenzyme like domains"/>
    <property type="match status" value="1"/>
</dbReference>
<dbReference type="InterPro" id="IPR037171">
    <property type="entry name" value="NagB/RpiA_transferase-like"/>
</dbReference>
<dbReference type="InterPro" id="IPR036390">
    <property type="entry name" value="WH_DNA-bd_sf"/>
</dbReference>
<dbReference type="OrthoDB" id="9814815at2"/>
<keyword evidence="4" id="KW-0804">Transcription</keyword>
<dbReference type="GO" id="GO:0003700">
    <property type="term" value="F:DNA-binding transcription factor activity"/>
    <property type="evidence" value="ECO:0007669"/>
    <property type="project" value="InterPro"/>
</dbReference>
<dbReference type="PROSITE" id="PS00894">
    <property type="entry name" value="HTH_DEOR_1"/>
    <property type="match status" value="1"/>
</dbReference>
<reference evidence="6 7" key="1">
    <citation type="submission" date="2019-10" db="EMBL/GenBank/DDBJ databases">
        <title>Glaciimonas soli sp. nov., a psychrophilic bacterium isolated from the forest soil of a high elevation mountain in Taiwan.</title>
        <authorList>
            <person name="Wang L.-T."/>
            <person name="Shieh W.Y."/>
        </authorList>
    </citation>
    <scope>NUCLEOTIDE SEQUENCE [LARGE SCALE GENOMIC DNA]</scope>
    <source>
        <strain evidence="6 7">GS1</strain>
    </source>
</reference>
<name>A0A843YPZ8_9BURK</name>
<keyword evidence="7" id="KW-1185">Reference proteome</keyword>
<dbReference type="EMBL" id="WINI01000001">
    <property type="protein sequence ID" value="MQQ99612.1"/>
    <property type="molecule type" value="Genomic_DNA"/>
</dbReference>
<evidence type="ECO:0000313" key="6">
    <source>
        <dbReference type="EMBL" id="MQQ99612.1"/>
    </source>
</evidence>
<dbReference type="Proteomes" id="UP000451565">
    <property type="component" value="Unassembled WGS sequence"/>
</dbReference>
<feature type="domain" description="HTH deoR-type" evidence="5">
    <location>
        <begin position="22"/>
        <end position="77"/>
    </location>
</feature>
<evidence type="ECO:0000256" key="2">
    <source>
        <dbReference type="ARBA" id="ARBA00023015"/>
    </source>
</evidence>
<dbReference type="SMART" id="SM01134">
    <property type="entry name" value="DeoRC"/>
    <property type="match status" value="1"/>
</dbReference>
<dbReference type="GO" id="GO:0003677">
    <property type="term" value="F:DNA binding"/>
    <property type="evidence" value="ECO:0007669"/>
    <property type="project" value="UniProtKB-KW"/>
</dbReference>
<dbReference type="SUPFAM" id="SSF46785">
    <property type="entry name" value="Winged helix' DNA-binding domain"/>
    <property type="match status" value="1"/>
</dbReference>
<evidence type="ECO:0000313" key="7">
    <source>
        <dbReference type="Proteomes" id="UP000451565"/>
    </source>
</evidence>
<evidence type="ECO:0000259" key="5">
    <source>
        <dbReference type="PROSITE" id="PS51000"/>
    </source>
</evidence>
<evidence type="ECO:0000256" key="1">
    <source>
        <dbReference type="ARBA" id="ARBA00022491"/>
    </source>
</evidence>
<keyword evidence="3" id="KW-0238">DNA-binding</keyword>
<keyword evidence="1" id="KW-0678">Repressor</keyword>
<sequence length="275" mass="30520">MTQTATEKTAAHATTQTGHYSLNERQQKILQYVQRESFVTVENLANRFQITQQTIRRDINMLSDLNLLQRYHGGVGLPSSAENIAYGTRQGLQSEEKRRIAALVAEHIPDQATLFINIGTTTEEVAKALSRRRNLRVITNNLNVAAIMSGYPGCEVIIAGGVVRARDLGVTGEETIDFIQRFKVDFGIIGISSIDADGTLRDFDYREVRVAEAIIAHSRTVFLVADHSKFMRPALVRLGELSKVDALFTDRPVPAEMIDVFNAAKIDVFVADKTA</sequence>
<dbReference type="RefSeq" id="WP_153233173.1">
    <property type="nucleotide sequence ID" value="NZ_WINI01000001.1"/>
</dbReference>
<comment type="caution">
    <text evidence="6">The sequence shown here is derived from an EMBL/GenBank/DDBJ whole genome shotgun (WGS) entry which is preliminary data.</text>
</comment>
<dbReference type="Gene3D" id="1.10.10.10">
    <property type="entry name" value="Winged helix-like DNA-binding domain superfamily/Winged helix DNA-binding domain"/>
    <property type="match status" value="1"/>
</dbReference>
<dbReference type="PROSITE" id="PS51000">
    <property type="entry name" value="HTH_DEOR_2"/>
    <property type="match status" value="1"/>
</dbReference>
<dbReference type="SMART" id="SM00420">
    <property type="entry name" value="HTH_DEOR"/>
    <property type="match status" value="1"/>
</dbReference>
<dbReference type="PANTHER" id="PTHR30363:SF4">
    <property type="entry name" value="GLYCEROL-3-PHOSPHATE REGULON REPRESSOR"/>
    <property type="match status" value="1"/>
</dbReference>
<accession>A0A843YPZ8</accession>
<evidence type="ECO:0000256" key="3">
    <source>
        <dbReference type="ARBA" id="ARBA00023125"/>
    </source>
</evidence>
<protein>
    <submittedName>
        <fullName evidence="6">DeoR family transcriptional regulator</fullName>
    </submittedName>
</protein>
<dbReference type="InterPro" id="IPR050313">
    <property type="entry name" value="Carb_Metab_HTH_regulators"/>
</dbReference>
<dbReference type="Pfam" id="PF08220">
    <property type="entry name" value="HTH_DeoR"/>
    <property type="match status" value="1"/>
</dbReference>
<dbReference type="PRINTS" id="PR00037">
    <property type="entry name" value="HTHLACR"/>
</dbReference>
<dbReference type="AlphaFoldDB" id="A0A843YPZ8"/>
<dbReference type="InterPro" id="IPR018356">
    <property type="entry name" value="Tscrpt_reg_HTH_DeoR_CS"/>
</dbReference>
<dbReference type="SUPFAM" id="SSF100950">
    <property type="entry name" value="NagB/RpiA/CoA transferase-like"/>
    <property type="match status" value="1"/>
</dbReference>
<keyword evidence="2" id="KW-0805">Transcription regulation</keyword>
<dbReference type="InterPro" id="IPR001034">
    <property type="entry name" value="DeoR_HTH"/>
</dbReference>
<dbReference type="PANTHER" id="PTHR30363">
    <property type="entry name" value="HTH-TYPE TRANSCRIPTIONAL REGULATOR SRLR-RELATED"/>
    <property type="match status" value="1"/>
</dbReference>
<dbReference type="InterPro" id="IPR014036">
    <property type="entry name" value="DeoR-like_C"/>
</dbReference>
<dbReference type="Pfam" id="PF00455">
    <property type="entry name" value="DeoRC"/>
    <property type="match status" value="1"/>
</dbReference>